<name>A0A4P8YID4_9ENTR</name>
<dbReference type="SUPFAM" id="SSF54909">
    <property type="entry name" value="Dimeric alpha+beta barrel"/>
    <property type="match status" value="1"/>
</dbReference>
<evidence type="ECO:0000313" key="1">
    <source>
        <dbReference type="EMBL" id="QCT20370.1"/>
    </source>
</evidence>
<sequence>MTLFLSSFIFDKGEYDDDFYRLDGWIENFTKTLTDFIGMESYTDTASGRIINNYYWRSREAMEILMTNVEHQKAKQQNGRWLEGYQVIIAQIEGAHNHHLSHPLANYPLRYSGIPETSGQ</sequence>
<protein>
    <recommendedName>
        <fullName evidence="3">Antibiotic biosynthesis monooxygenase</fullName>
    </recommendedName>
</protein>
<dbReference type="InterPro" id="IPR011008">
    <property type="entry name" value="Dimeric_a/b-barrel"/>
</dbReference>
<dbReference type="AlphaFoldDB" id="A0A4P8YID4"/>
<gene>
    <name evidence="1" type="ORF">FEM41_12265</name>
</gene>
<dbReference type="RefSeq" id="WP_138096245.1">
    <property type="nucleotide sequence ID" value="NZ_CP040428.1"/>
</dbReference>
<dbReference type="KEGG" id="izh:FEM41_12265"/>
<dbReference type="OrthoDB" id="6064772at2"/>
<dbReference type="EMBL" id="CP040428">
    <property type="protein sequence ID" value="QCT20370.1"/>
    <property type="molecule type" value="Genomic_DNA"/>
</dbReference>
<dbReference type="Gene3D" id="3.30.70.100">
    <property type="match status" value="1"/>
</dbReference>
<organism evidence="1 2">
    <name type="scientific">Jejubacter calystegiae</name>
    <dbReference type="NCBI Taxonomy" id="2579935"/>
    <lineage>
        <taxon>Bacteria</taxon>
        <taxon>Pseudomonadati</taxon>
        <taxon>Pseudomonadota</taxon>
        <taxon>Gammaproteobacteria</taxon>
        <taxon>Enterobacterales</taxon>
        <taxon>Enterobacteriaceae</taxon>
        <taxon>Jejubacter</taxon>
    </lineage>
</organism>
<dbReference type="Proteomes" id="UP000302163">
    <property type="component" value="Chromosome"/>
</dbReference>
<evidence type="ECO:0000313" key="2">
    <source>
        <dbReference type="Proteomes" id="UP000302163"/>
    </source>
</evidence>
<evidence type="ECO:0008006" key="3">
    <source>
        <dbReference type="Google" id="ProtNLM"/>
    </source>
</evidence>
<accession>A0A4P8YID4</accession>
<keyword evidence="2" id="KW-1185">Reference proteome</keyword>
<proteinExistence type="predicted"/>
<reference evidence="1 2" key="1">
    <citation type="submission" date="2019-05" db="EMBL/GenBank/DDBJ databases">
        <title>Complete genome sequence of Izhakiella calystegiae KSNA2, an endophyte isolated from beach morning glory (Calystegia soldanella).</title>
        <authorList>
            <person name="Jiang L."/>
            <person name="Jeong J.C."/>
            <person name="Kim C.Y."/>
            <person name="Kim D.H."/>
            <person name="Kim S.W."/>
            <person name="Lee j."/>
        </authorList>
    </citation>
    <scope>NUCLEOTIDE SEQUENCE [LARGE SCALE GENOMIC DNA]</scope>
    <source>
        <strain evidence="1 2">KSNA2</strain>
    </source>
</reference>